<dbReference type="AlphaFoldDB" id="A0A839EFZ5"/>
<protein>
    <recommendedName>
        <fullName evidence="2">VanZ-like domain-containing protein</fullName>
    </recommendedName>
</protein>
<feature type="transmembrane region" description="Helical" evidence="1">
    <location>
        <begin position="95"/>
        <end position="114"/>
    </location>
</feature>
<keyword evidence="1" id="KW-1133">Transmembrane helix</keyword>
<dbReference type="InterPro" id="IPR017015">
    <property type="entry name" value="UCP033367_VanZ"/>
</dbReference>
<sequence length="115" mass="12709">MRYLESMKPAQIIAWLLFAAILFITVDPINLRPESGLPVNIERFLAFAVLGFVFAAAYPKRWMLILFLVVGAAFGFELAQMLAPTRHARLLDAVVKAAGGISGVLASSIFLRLFR</sequence>
<dbReference type="EMBL" id="JACGXN010000001">
    <property type="protein sequence ID" value="MBA8876386.1"/>
    <property type="molecule type" value="Genomic_DNA"/>
</dbReference>
<evidence type="ECO:0000259" key="2">
    <source>
        <dbReference type="Pfam" id="PF04892"/>
    </source>
</evidence>
<dbReference type="RefSeq" id="WP_246711591.1">
    <property type="nucleotide sequence ID" value="NZ_JACGXN010000001.1"/>
</dbReference>
<accession>A0A839EFZ5</accession>
<keyword evidence="1" id="KW-0812">Transmembrane</keyword>
<evidence type="ECO:0000313" key="3">
    <source>
        <dbReference type="EMBL" id="MBA8876386.1"/>
    </source>
</evidence>
<keyword evidence="1" id="KW-0472">Membrane</keyword>
<feature type="transmembrane region" description="Helical" evidence="1">
    <location>
        <begin position="65"/>
        <end position="83"/>
    </location>
</feature>
<organism evidence="3 4">
    <name type="scientific">Phyllobacterium myrsinacearum</name>
    <dbReference type="NCBI Taxonomy" id="28101"/>
    <lineage>
        <taxon>Bacteria</taxon>
        <taxon>Pseudomonadati</taxon>
        <taxon>Pseudomonadota</taxon>
        <taxon>Alphaproteobacteria</taxon>
        <taxon>Hyphomicrobiales</taxon>
        <taxon>Phyllobacteriaceae</taxon>
        <taxon>Phyllobacterium</taxon>
    </lineage>
</organism>
<dbReference type="Pfam" id="PF04892">
    <property type="entry name" value="VanZ"/>
    <property type="match status" value="1"/>
</dbReference>
<dbReference type="PIRSF" id="PIRSF033367">
    <property type="entry name" value="UCP033367_VanZ"/>
    <property type="match status" value="1"/>
</dbReference>
<proteinExistence type="predicted"/>
<dbReference type="Proteomes" id="UP000549052">
    <property type="component" value="Unassembled WGS sequence"/>
</dbReference>
<reference evidence="3 4" key="1">
    <citation type="submission" date="2020-07" db="EMBL/GenBank/DDBJ databases">
        <title>Genomic Encyclopedia of Type Strains, Phase IV (KMG-V): Genome sequencing to study the core and pangenomes of soil and plant-associated prokaryotes.</title>
        <authorList>
            <person name="Whitman W."/>
        </authorList>
    </citation>
    <scope>NUCLEOTIDE SEQUENCE [LARGE SCALE GENOMIC DNA]</scope>
    <source>
        <strain evidence="3 4">AN3</strain>
    </source>
</reference>
<dbReference type="InterPro" id="IPR006976">
    <property type="entry name" value="VanZ-like"/>
</dbReference>
<feature type="transmembrane region" description="Helical" evidence="1">
    <location>
        <begin position="12"/>
        <end position="29"/>
    </location>
</feature>
<keyword evidence="4" id="KW-1185">Reference proteome</keyword>
<evidence type="ECO:0000256" key="1">
    <source>
        <dbReference type="SAM" id="Phobius"/>
    </source>
</evidence>
<name>A0A839EFZ5_9HYPH</name>
<gene>
    <name evidence="3" type="ORF">FHW16_000068</name>
</gene>
<feature type="domain" description="VanZ-like" evidence="2">
    <location>
        <begin position="35"/>
        <end position="110"/>
    </location>
</feature>
<comment type="caution">
    <text evidence="3">The sequence shown here is derived from an EMBL/GenBank/DDBJ whole genome shotgun (WGS) entry which is preliminary data.</text>
</comment>
<evidence type="ECO:0000313" key="4">
    <source>
        <dbReference type="Proteomes" id="UP000549052"/>
    </source>
</evidence>
<feature type="transmembrane region" description="Helical" evidence="1">
    <location>
        <begin position="41"/>
        <end position="58"/>
    </location>
</feature>